<dbReference type="Proteomes" id="UP000193427">
    <property type="component" value="Chromosome"/>
</dbReference>
<evidence type="ECO:0000313" key="1">
    <source>
        <dbReference type="EMBL" id="ARN20018.1"/>
    </source>
</evidence>
<dbReference type="InterPro" id="IPR013783">
    <property type="entry name" value="Ig-like_fold"/>
</dbReference>
<dbReference type="SUPFAM" id="SSF49265">
    <property type="entry name" value="Fibronectin type III"/>
    <property type="match status" value="1"/>
</dbReference>
<keyword evidence="2" id="KW-1185">Reference proteome</keyword>
<name>A0A1W6L798_9BURK</name>
<reference evidence="1 2" key="1">
    <citation type="submission" date="2016-04" db="EMBL/GenBank/DDBJ databases">
        <title>Complete genome sequence of natural rubber-degrading, novel Gram-negative bacterium, Rhizobacter gummiphilus strain NS21.</title>
        <authorList>
            <person name="Tabata M."/>
            <person name="Kasai D."/>
            <person name="Fukuda M."/>
        </authorList>
    </citation>
    <scope>NUCLEOTIDE SEQUENCE [LARGE SCALE GENOMIC DNA]</scope>
    <source>
        <strain evidence="1 2">NS21</strain>
    </source>
</reference>
<dbReference type="SUPFAM" id="SSF49313">
    <property type="entry name" value="Cadherin-like"/>
    <property type="match status" value="1"/>
</dbReference>
<dbReference type="EMBL" id="CP015118">
    <property type="protein sequence ID" value="ARN20018.1"/>
    <property type="molecule type" value="Genomic_DNA"/>
</dbReference>
<evidence type="ECO:0000313" key="2">
    <source>
        <dbReference type="Proteomes" id="UP000193427"/>
    </source>
</evidence>
<sequence length="1315" mass="139784">MNLNQFRRFGMTLVAVAAMSGTGVVHAQETVCARVKIEIKQELTLERQAFDAEMRINNTTDTSTIENVSVVVKVADETGAPVLASDNPNDLNAKFFLRLSQRQNIANVEGTGAVAPKTTAIINWLLIPAPGSAGTSPLGKKYLVGATLKYRYAGEDHTLDVSPDVITVKPLPLLTLDYFLQQDVIADDPLTSEVEAIEPFTLGVRVKNNGLAPAKKLKIESAQPKIIENNQGLLINFKIIGSYINDAPVQNSLLIDFGDVAASGTATGRWQMETTLAGKFTEFTAKFAHADELGGALTSLLQATNAHFLIRDVRVDLPGRDAVRDFLAQDGDVVRVYESEGTDTEVTNRSSVAQLTAGTSANGTASYRLQFPATAGFAYVKLPDPFNGTKALGKVVRSDAKQMLPENVWLSKTRNLDTKRWEYWVNVFDVNTPGVYESDFQNQGTTPRAPVLQFIPDRTVQETKQVSFLVEASSPDGKPVTITAAPLPAGATFTAQSADPAAPTVARAIFDWTPPQGAAGAYLVAYTVTDGTLSATRSATITVQSITPPAGPLTPTVVAPLSGAQVTTLRPVLSAQASSHPQDPTTRLQYELYRDEAMTQLVATALLDKAPMAPGNGAGPVPQPTPWTLDADLSDNTRHWWRVRAFDGTTYSPWSQAVFFVNLYNDAPDRFNLALPVPSGQVSEPQPLLSWSNAVDKDGDTVSYGVRVWGDAALSEAVASVDGVPAHPSGTSSWRLPVPVQANKTYWWQVVAMDTHGAQTVTSARPFTLAGGNSAPTEPAIVSPGAGAAVPSGDPLLVVANATDADGDLITYVFEVDTVPSFDSGAKRSSAEVVQQAGGTTSWRVAGLVENTRYHWRVKAQDGRSESVWVTSTFIVNAVNDPPTVPTAANPGQGAWVSSVTPLLQVNPSTDPDDTAIGYAFELASSASMNPLLQAGTSQTTSWTASAVPDKAIYWWRARAVDPHGTTSAWSQPVQFTVSTGTYQDPTIAVTAPATPIAPTVQGDRKVVTLAWTGTDHNVGPTVALYYATNRDTFTGTLIADGLSQAPGTHQGSHVWDVTDLPIGTYHVYAVIYDSRGVGRAWAPGAVVIAPAQAGTVVVTTTPSLQTTEGGGTVTFRVRLGSAPTANVTVPVASTMVGEGIATPAVLTFQPQNWGVDQTVTVTGQYDCIPDGNRAYQVLVGRTTSVDPLYMDLSGTPVSLTNVDNVQSWVNATNNTNVRICGVTLKSATKVDATTWEYVIAASFGNSGTAIQGGTAKLVTFPPVLTVVDSELQYGALALGETGRSLDTVTVRSKLVLQPSFFEAGVGFRWNITTR</sequence>
<dbReference type="GO" id="GO:0016020">
    <property type="term" value="C:membrane"/>
    <property type="evidence" value="ECO:0007669"/>
    <property type="project" value="InterPro"/>
</dbReference>
<dbReference type="GO" id="GO:0005509">
    <property type="term" value="F:calcium ion binding"/>
    <property type="evidence" value="ECO:0007669"/>
    <property type="project" value="InterPro"/>
</dbReference>
<dbReference type="KEGG" id="rgu:A4W93_08875"/>
<dbReference type="OrthoDB" id="8612880at2"/>
<dbReference type="STRING" id="946333.A4W93_08875"/>
<dbReference type="InterPro" id="IPR036116">
    <property type="entry name" value="FN3_sf"/>
</dbReference>
<organism evidence="1 2">
    <name type="scientific">Piscinibacter gummiphilus</name>
    <dbReference type="NCBI Taxonomy" id="946333"/>
    <lineage>
        <taxon>Bacteria</taxon>
        <taxon>Pseudomonadati</taxon>
        <taxon>Pseudomonadota</taxon>
        <taxon>Betaproteobacteria</taxon>
        <taxon>Burkholderiales</taxon>
        <taxon>Sphaerotilaceae</taxon>
        <taxon>Piscinibacter</taxon>
    </lineage>
</organism>
<proteinExistence type="predicted"/>
<dbReference type="Gene3D" id="2.60.40.10">
    <property type="entry name" value="Immunoglobulins"/>
    <property type="match status" value="5"/>
</dbReference>
<protein>
    <submittedName>
        <fullName evidence="1">Uncharacterized protein</fullName>
    </submittedName>
</protein>
<dbReference type="PROSITE" id="PS50853">
    <property type="entry name" value="FN3"/>
    <property type="match status" value="1"/>
</dbReference>
<accession>A0A1W6L798</accession>
<dbReference type="Pfam" id="PF17963">
    <property type="entry name" value="Big_9"/>
    <property type="match status" value="1"/>
</dbReference>
<gene>
    <name evidence="1" type="ORF">A4W93_08875</name>
</gene>
<dbReference type="InterPro" id="IPR003961">
    <property type="entry name" value="FN3_dom"/>
</dbReference>
<dbReference type="RefSeq" id="WP_085750285.1">
    <property type="nucleotide sequence ID" value="NZ_BSPR01000008.1"/>
</dbReference>
<dbReference type="InterPro" id="IPR015919">
    <property type="entry name" value="Cadherin-like_sf"/>
</dbReference>